<dbReference type="EMBL" id="JACIFU010000006">
    <property type="protein sequence ID" value="MBB4175983.1"/>
    <property type="molecule type" value="Genomic_DNA"/>
</dbReference>
<dbReference type="SMART" id="SM00966">
    <property type="entry name" value="SpoVT_AbrB"/>
    <property type="match status" value="1"/>
</dbReference>
<dbReference type="PANTHER" id="PTHR40516">
    <property type="entry name" value="ANTITOXIN CHPS-RELATED"/>
    <property type="match status" value="1"/>
</dbReference>
<dbReference type="AlphaFoldDB" id="A0A7W6MCE3"/>
<reference evidence="3 4" key="1">
    <citation type="submission" date="2020-08" db="EMBL/GenBank/DDBJ databases">
        <title>Genomic Encyclopedia of Type Strains, Phase IV (KMG-IV): sequencing the most valuable type-strain genomes for metagenomic binning, comparative biology and taxonomic classification.</title>
        <authorList>
            <person name="Goeker M."/>
        </authorList>
    </citation>
    <scope>NUCLEOTIDE SEQUENCE [LARGE SCALE GENOMIC DNA]</scope>
    <source>
        <strain evidence="3 4">DSM 101015</strain>
    </source>
</reference>
<evidence type="ECO:0000259" key="2">
    <source>
        <dbReference type="PROSITE" id="PS51740"/>
    </source>
</evidence>
<dbReference type="Gene3D" id="2.10.260.10">
    <property type="match status" value="1"/>
</dbReference>
<dbReference type="SUPFAM" id="SSF89447">
    <property type="entry name" value="AbrB/MazE/MraZ-like"/>
    <property type="match status" value="1"/>
</dbReference>
<evidence type="ECO:0000313" key="4">
    <source>
        <dbReference type="Proteomes" id="UP000565745"/>
    </source>
</evidence>
<dbReference type="PROSITE" id="PS51740">
    <property type="entry name" value="SPOVT_ABRB"/>
    <property type="match status" value="1"/>
</dbReference>
<protein>
    <submittedName>
        <fullName evidence="3">Antitoxin MazE</fullName>
    </submittedName>
</protein>
<dbReference type="PANTHER" id="PTHR40516:SF1">
    <property type="entry name" value="ANTITOXIN CHPS-RELATED"/>
    <property type="match status" value="1"/>
</dbReference>
<keyword evidence="1" id="KW-0238">DNA-binding</keyword>
<organism evidence="3 4">
    <name type="scientific">Sulfitobacter noctilucicola</name>
    <dbReference type="NCBI Taxonomy" id="1342301"/>
    <lineage>
        <taxon>Bacteria</taxon>
        <taxon>Pseudomonadati</taxon>
        <taxon>Pseudomonadota</taxon>
        <taxon>Alphaproteobacteria</taxon>
        <taxon>Rhodobacterales</taxon>
        <taxon>Roseobacteraceae</taxon>
        <taxon>Sulfitobacter</taxon>
    </lineage>
</organism>
<dbReference type="InterPro" id="IPR007159">
    <property type="entry name" value="SpoVT-AbrB_dom"/>
</dbReference>
<dbReference type="InterPro" id="IPR037914">
    <property type="entry name" value="SpoVT-AbrB_sf"/>
</dbReference>
<name>A0A7W6MCE3_9RHOB</name>
<keyword evidence="4" id="KW-1185">Reference proteome</keyword>
<evidence type="ECO:0000256" key="1">
    <source>
        <dbReference type="PROSITE-ProRule" id="PRU01076"/>
    </source>
</evidence>
<dbReference type="GO" id="GO:0097351">
    <property type="term" value="F:toxin sequestering activity"/>
    <property type="evidence" value="ECO:0007669"/>
    <property type="project" value="InterPro"/>
</dbReference>
<dbReference type="InterPro" id="IPR039052">
    <property type="entry name" value="Antitox_PemI-like"/>
</dbReference>
<feature type="domain" description="SpoVT-AbrB" evidence="2">
    <location>
        <begin position="18"/>
        <end position="63"/>
    </location>
</feature>
<comment type="caution">
    <text evidence="3">The sequence shown here is derived from an EMBL/GenBank/DDBJ whole genome shotgun (WGS) entry which is preliminary data.</text>
</comment>
<proteinExistence type="predicted"/>
<dbReference type="Pfam" id="PF04014">
    <property type="entry name" value="MazE_antitoxin"/>
    <property type="match status" value="1"/>
</dbReference>
<accession>A0A7W6MCE3</accession>
<sequence>MALDILDLMFIHTGEDNMQVAKWGNSLAVRLPADLVRKLGLKEGDQIDLIKDDGTLLVQRQPRADEVLQGLRRFRGKLSKDARLSRDAAHER</sequence>
<gene>
    <name evidence="3" type="ORF">GGR93_003791</name>
</gene>
<evidence type="ECO:0000313" key="3">
    <source>
        <dbReference type="EMBL" id="MBB4175983.1"/>
    </source>
</evidence>
<dbReference type="Proteomes" id="UP000565745">
    <property type="component" value="Unassembled WGS sequence"/>
</dbReference>
<dbReference type="GO" id="GO:0003677">
    <property type="term" value="F:DNA binding"/>
    <property type="evidence" value="ECO:0007669"/>
    <property type="project" value="UniProtKB-UniRule"/>
</dbReference>